<evidence type="ECO:0000256" key="4">
    <source>
        <dbReference type="ARBA" id="ARBA00023172"/>
    </source>
</evidence>
<dbReference type="Pfam" id="PF13356">
    <property type="entry name" value="Arm-DNA-bind_3"/>
    <property type="match status" value="1"/>
</dbReference>
<protein>
    <submittedName>
        <fullName evidence="7">Phage integrase family protein</fullName>
    </submittedName>
</protein>
<dbReference type="Pfam" id="PF00589">
    <property type="entry name" value="Phage_integrase"/>
    <property type="match status" value="1"/>
</dbReference>
<dbReference type="Gene3D" id="1.10.150.130">
    <property type="match status" value="1"/>
</dbReference>
<evidence type="ECO:0000313" key="8">
    <source>
        <dbReference type="Proteomes" id="UP000014012"/>
    </source>
</evidence>
<dbReference type="SUPFAM" id="SSF56349">
    <property type="entry name" value="DNA breaking-rejoining enzymes"/>
    <property type="match status" value="1"/>
</dbReference>
<dbReference type="Gene3D" id="3.30.160.390">
    <property type="entry name" value="Integrase, DNA-binding domain"/>
    <property type="match status" value="1"/>
</dbReference>
<name>R8AU81_PLESH</name>
<dbReference type="PANTHER" id="PTHR30629">
    <property type="entry name" value="PROPHAGE INTEGRASE"/>
    <property type="match status" value="1"/>
</dbReference>
<evidence type="ECO:0000256" key="2">
    <source>
        <dbReference type="ARBA" id="ARBA00022908"/>
    </source>
</evidence>
<keyword evidence="8" id="KW-1185">Reference proteome</keyword>
<dbReference type="EMBL" id="AQQO01000023">
    <property type="protein sequence ID" value="EON89904.1"/>
    <property type="molecule type" value="Genomic_DNA"/>
</dbReference>
<dbReference type="Proteomes" id="UP000014012">
    <property type="component" value="Unassembled WGS sequence"/>
</dbReference>
<keyword evidence="3" id="KW-0238">DNA-binding</keyword>
<dbReference type="HOGENOM" id="CLU_027562_0_4_6"/>
<feature type="region of interest" description="Disordered" evidence="5">
    <location>
        <begin position="159"/>
        <end position="181"/>
    </location>
</feature>
<sequence length="421" mass="48135">MLNQDREVAVLTPPAGKDRIVSAVKSRHGPGLAIEARAGRPSKSWLYRYYIAGKQQKMTLGSYPAMSLAEARVAHKEAVALVQRGIDPRMQKAQEKASNEAMCTVGMAVERWLEFREQTSELKPTTLAGHRSRWNLHLKRHLDKIRLDELTTAHLANALESARRTSRSSSKNQKSRGEEVRKSLTTISMALDYARIRHMIMINPARLLRPKDFNITTRPRERWLTLPELRQLWLALDVEVAKYENHDAKPRFNVISPPACAVIKLLILTGARRSEVTQMQRSQINGDMWVIPETKNGKPHTIYLSALAQQIIAEQKSGEFVFESVRSADQPILPSSITRALNRLQERALPDLEPFTVHDLRRSAATNWAEHLGAEERVIEICLNHQPMNKLIRIYHRSKHEDKTRALWQAWGEMVEEQVSK</sequence>
<dbReference type="InterPro" id="IPR002104">
    <property type="entry name" value="Integrase_catalytic"/>
</dbReference>
<evidence type="ECO:0000259" key="6">
    <source>
        <dbReference type="PROSITE" id="PS51898"/>
    </source>
</evidence>
<dbReference type="RefSeq" id="WP_010862246.1">
    <property type="nucleotide sequence ID" value="NZ_KB944507.1"/>
</dbReference>
<dbReference type="PROSITE" id="PS51898">
    <property type="entry name" value="TYR_RECOMBINASE"/>
    <property type="match status" value="1"/>
</dbReference>
<evidence type="ECO:0000256" key="5">
    <source>
        <dbReference type="SAM" id="MobiDB-lite"/>
    </source>
</evidence>
<feature type="domain" description="Tyr recombinase" evidence="6">
    <location>
        <begin position="219"/>
        <end position="409"/>
    </location>
</feature>
<gene>
    <name evidence="7" type="ORF">PLESHI_03059</name>
</gene>
<accession>R8AU81</accession>
<proteinExistence type="inferred from homology"/>
<dbReference type="InterPro" id="IPR013762">
    <property type="entry name" value="Integrase-like_cat_sf"/>
</dbReference>
<evidence type="ECO:0000256" key="3">
    <source>
        <dbReference type="ARBA" id="ARBA00023125"/>
    </source>
</evidence>
<dbReference type="GO" id="GO:0006310">
    <property type="term" value="P:DNA recombination"/>
    <property type="evidence" value="ECO:0007669"/>
    <property type="project" value="UniProtKB-KW"/>
</dbReference>
<dbReference type="InterPro" id="IPR038488">
    <property type="entry name" value="Integrase_DNA-bd_sf"/>
</dbReference>
<dbReference type="AlphaFoldDB" id="R8AU81"/>
<dbReference type="PATRIC" id="fig|1315976.3.peg.588"/>
<organism evidence="7 8">
    <name type="scientific">Plesiomonas shigelloides 302-73</name>
    <dbReference type="NCBI Taxonomy" id="1315976"/>
    <lineage>
        <taxon>Bacteria</taxon>
        <taxon>Pseudomonadati</taxon>
        <taxon>Pseudomonadota</taxon>
        <taxon>Gammaproteobacteria</taxon>
        <taxon>Enterobacterales</taxon>
        <taxon>Enterobacteriaceae</taxon>
        <taxon>Plesiomonas</taxon>
    </lineage>
</organism>
<evidence type="ECO:0000256" key="1">
    <source>
        <dbReference type="ARBA" id="ARBA00008857"/>
    </source>
</evidence>
<evidence type="ECO:0000313" key="7">
    <source>
        <dbReference type="EMBL" id="EON89904.1"/>
    </source>
</evidence>
<dbReference type="InterPro" id="IPR011010">
    <property type="entry name" value="DNA_brk_join_enz"/>
</dbReference>
<comment type="caution">
    <text evidence="7">The sequence shown here is derived from an EMBL/GenBank/DDBJ whole genome shotgun (WGS) entry which is preliminary data.</text>
</comment>
<dbReference type="InterPro" id="IPR050808">
    <property type="entry name" value="Phage_Integrase"/>
</dbReference>
<keyword evidence="4" id="KW-0233">DNA recombination</keyword>
<dbReference type="Gene3D" id="1.10.443.10">
    <property type="entry name" value="Intergrase catalytic core"/>
    <property type="match status" value="1"/>
</dbReference>
<reference evidence="7 8" key="1">
    <citation type="journal article" date="2013" name="Genome Announc.">
        <title>Genome Sequence of Plesiomonas shigelloides Strain 302-73 (Serotype O1).</title>
        <authorList>
            <person name="Pique N."/>
            <person name="Aquilini E."/>
            <person name="Alioto T."/>
            <person name="Minana-Galbis D."/>
            <person name="Tomas J.M."/>
        </authorList>
    </citation>
    <scope>NUCLEOTIDE SEQUENCE [LARGE SCALE GENOMIC DNA]</scope>
    <source>
        <strain evidence="7 8">302-73</strain>
    </source>
</reference>
<dbReference type="InterPro" id="IPR010998">
    <property type="entry name" value="Integrase_recombinase_N"/>
</dbReference>
<comment type="similarity">
    <text evidence="1">Belongs to the 'phage' integrase family.</text>
</comment>
<dbReference type="GO" id="GO:0015074">
    <property type="term" value="P:DNA integration"/>
    <property type="evidence" value="ECO:0007669"/>
    <property type="project" value="UniProtKB-KW"/>
</dbReference>
<dbReference type="PANTHER" id="PTHR30629:SF2">
    <property type="entry name" value="PROPHAGE INTEGRASE INTS-RELATED"/>
    <property type="match status" value="1"/>
</dbReference>
<dbReference type="CDD" id="cd00801">
    <property type="entry name" value="INT_P4_C"/>
    <property type="match status" value="1"/>
</dbReference>
<dbReference type="InterPro" id="IPR025166">
    <property type="entry name" value="Integrase_DNA_bind_dom"/>
</dbReference>
<dbReference type="GO" id="GO:0003677">
    <property type="term" value="F:DNA binding"/>
    <property type="evidence" value="ECO:0007669"/>
    <property type="project" value="UniProtKB-KW"/>
</dbReference>
<keyword evidence="2" id="KW-0229">DNA integration</keyword>
<dbReference type="OrthoDB" id="9795573at2"/>